<reference evidence="1" key="1">
    <citation type="submission" date="2018-05" db="EMBL/GenBank/DDBJ databases">
        <authorList>
            <person name="Lanie J.A."/>
            <person name="Ng W.-L."/>
            <person name="Kazmierczak K.M."/>
            <person name="Andrzejewski T.M."/>
            <person name="Davidsen T.M."/>
            <person name="Wayne K.J."/>
            <person name="Tettelin H."/>
            <person name="Glass J.I."/>
            <person name="Rusch D."/>
            <person name="Podicherti R."/>
            <person name="Tsui H.-C.T."/>
            <person name="Winkler M.E."/>
        </authorList>
    </citation>
    <scope>NUCLEOTIDE SEQUENCE</scope>
</reference>
<accession>A0A382K543</accession>
<name>A0A382K543_9ZZZZ</name>
<proteinExistence type="predicted"/>
<organism evidence="1">
    <name type="scientific">marine metagenome</name>
    <dbReference type="NCBI Taxonomy" id="408172"/>
    <lineage>
        <taxon>unclassified sequences</taxon>
        <taxon>metagenomes</taxon>
        <taxon>ecological metagenomes</taxon>
    </lineage>
</organism>
<feature type="non-terminal residue" evidence="1">
    <location>
        <position position="427"/>
    </location>
</feature>
<gene>
    <name evidence="1" type="ORF">METZ01_LOCUS271799</name>
</gene>
<protein>
    <submittedName>
        <fullName evidence="1">Uncharacterized protein</fullName>
    </submittedName>
</protein>
<dbReference type="AlphaFoldDB" id="A0A382K543"/>
<dbReference type="EMBL" id="UINC01078150">
    <property type="protein sequence ID" value="SVC18945.1"/>
    <property type="molecule type" value="Genomic_DNA"/>
</dbReference>
<evidence type="ECO:0000313" key="1">
    <source>
        <dbReference type="EMBL" id="SVC18945.1"/>
    </source>
</evidence>
<dbReference type="Gene3D" id="2.60.120.380">
    <property type="match status" value="1"/>
</dbReference>
<feature type="non-terminal residue" evidence="1">
    <location>
        <position position="1"/>
    </location>
</feature>
<sequence>SVSTTTSDPTISVYGFVSTTDLSDTYAVTIPYQAWGDVSLDWSAAVDLDLYAYSDAGLQTSIATALTISQTPTEDLDFGTLTDTTVYVTVSFNSASSTDVAAGYKLTLDLTPTVFPPCWFQDDGADGTPVLDGTGAGDAADGYSSYPTSTATDVTSLEGSSFTGMLCQSLDSEDWYSVTVPAYHGAWVKFNWTEITSNDNLYMYLYMQSPTSTYGSFVSSAYGATLPGLGAAATNESYTWNSALYLPVESTLWIKVYVGSLQVYTEFNYTVEFKFHNQSGDYWDQWDDAGSGTDAGNSSYSVLNPLVLSSVNETYTSQGHDMKDRYDLYEIYVPTNYGLHINLDVGVYDDVWIYIKKRTSPTSTSMTNIVFDTSQFNPSKELYSHMSNGGQLQYIVIYYLTGGGTYTLDVEMMTEDNDPNPQDDCGS</sequence>